<dbReference type="EMBL" id="CAADRA010005897">
    <property type="protein sequence ID" value="VFT93212.1"/>
    <property type="molecule type" value="Genomic_DNA"/>
</dbReference>
<accession>A0A485L707</accession>
<dbReference type="GO" id="GO:0097196">
    <property type="term" value="C:Shu complex"/>
    <property type="evidence" value="ECO:0007669"/>
    <property type="project" value="TreeGrafter"/>
</dbReference>
<dbReference type="PANTHER" id="PTHR28653">
    <property type="match status" value="1"/>
</dbReference>
<organism evidence="2 3">
    <name type="scientific">Aphanomyces stellatus</name>
    <dbReference type="NCBI Taxonomy" id="120398"/>
    <lineage>
        <taxon>Eukaryota</taxon>
        <taxon>Sar</taxon>
        <taxon>Stramenopiles</taxon>
        <taxon>Oomycota</taxon>
        <taxon>Saprolegniomycetes</taxon>
        <taxon>Saprolegniales</taxon>
        <taxon>Verrucalvaceae</taxon>
        <taxon>Aphanomyces</taxon>
    </lineage>
</organism>
<evidence type="ECO:0000313" key="3">
    <source>
        <dbReference type="Proteomes" id="UP000332933"/>
    </source>
</evidence>
<evidence type="ECO:0000313" key="1">
    <source>
        <dbReference type="EMBL" id="KAF0692493.1"/>
    </source>
</evidence>
<dbReference type="GO" id="GO:0000724">
    <property type="term" value="P:double-strand break repair via homologous recombination"/>
    <property type="evidence" value="ECO:0007669"/>
    <property type="project" value="TreeGrafter"/>
</dbReference>
<dbReference type="GO" id="GO:0003697">
    <property type="term" value="F:single-stranded DNA binding"/>
    <property type="evidence" value="ECO:0007669"/>
    <property type="project" value="TreeGrafter"/>
</dbReference>
<sequence>MERCFSHRVDGTTPCDNMIKEAGEIPTDVGMMMWHGPPKCGKSSLAFQYAFDIVRAATPPDASSSDATLPYVVLVCHESMKNAPERFVPIDPCESCQTPVKSGRDVLHWERVRIKYLQNASQLCNFACSLHVLGGKSIALIVDDFDLFWEDAHLESDLYRCLAYLKETSDFMRRANGMGQVVVLSTSAAYSKTERHRLRRWFALLLELLPHAQNDPHTYAMQEELPPPPFSSASSSLREWAAYLPFFPVPYHILYHFEPNTQDQDGHFRFLLAA</sequence>
<reference evidence="1" key="2">
    <citation type="submission" date="2019-06" db="EMBL/GenBank/DDBJ databases">
        <title>Genomics analysis of Aphanomyces spp. identifies a new class of oomycete effector associated with host adaptation.</title>
        <authorList>
            <person name="Gaulin E."/>
        </authorList>
    </citation>
    <scope>NUCLEOTIDE SEQUENCE</scope>
    <source>
        <strain evidence="1">CBS 578.67</strain>
    </source>
</reference>
<dbReference type="PANTHER" id="PTHR28653:SF1">
    <property type="entry name" value="ATPASE SWSAP1"/>
    <property type="match status" value="1"/>
</dbReference>
<evidence type="ECO:0000313" key="2">
    <source>
        <dbReference type="EMBL" id="VFT93212.1"/>
    </source>
</evidence>
<proteinExistence type="predicted"/>
<dbReference type="OrthoDB" id="67296at2759"/>
<keyword evidence="3" id="KW-1185">Reference proteome</keyword>
<dbReference type="EMBL" id="VJMH01005876">
    <property type="protein sequence ID" value="KAF0692493.1"/>
    <property type="molecule type" value="Genomic_DNA"/>
</dbReference>
<reference evidence="2 3" key="1">
    <citation type="submission" date="2019-03" db="EMBL/GenBank/DDBJ databases">
        <authorList>
            <person name="Gaulin E."/>
            <person name="Dumas B."/>
        </authorList>
    </citation>
    <scope>NUCLEOTIDE SEQUENCE [LARGE SCALE GENOMIC DNA]</scope>
    <source>
        <strain evidence="2">CBS 568.67</strain>
    </source>
</reference>
<dbReference type="AlphaFoldDB" id="A0A485L707"/>
<name>A0A485L707_9STRA</name>
<dbReference type="Proteomes" id="UP000332933">
    <property type="component" value="Unassembled WGS sequence"/>
</dbReference>
<protein>
    <submittedName>
        <fullName evidence="2">Aste57867_16437 protein</fullName>
    </submittedName>
</protein>
<gene>
    <name evidence="2" type="primary">Aste57867_16437</name>
    <name evidence="1" type="ORF">As57867_016380</name>
    <name evidence="2" type="ORF">ASTE57867_16437</name>
</gene>